<organism evidence="13 14">
    <name type="scientific">Paramecium pentaurelia</name>
    <dbReference type="NCBI Taxonomy" id="43138"/>
    <lineage>
        <taxon>Eukaryota</taxon>
        <taxon>Sar</taxon>
        <taxon>Alveolata</taxon>
        <taxon>Ciliophora</taxon>
        <taxon>Intramacronucleata</taxon>
        <taxon>Oligohymenophorea</taxon>
        <taxon>Peniculida</taxon>
        <taxon>Parameciidae</taxon>
        <taxon>Paramecium</taxon>
    </lineage>
</organism>
<dbReference type="Pfam" id="PF13639">
    <property type="entry name" value="zf-RING_2"/>
    <property type="match status" value="1"/>
</dbReference>
<dbReference type="PANTHER" id="PTHR45768:SF18">
    <property type="entry name" value="RING-H2 FINGER PROTEIN ATL47-RELATED"/>
    <property type="match status" value="1"/>
</dbReference>
<evidence type="ECO:0000256" key="4">
    <source>
        <dbReference type="ARBA" id="ARBA00022692"/>
    </source>
</evidence>
<evidence type="ECO:0000256" key="7">
    <source>
        <dbReference type="ARBA" id="ARBA00022786"/>
    </source>
</evidence>
<proteinExistence type="predicted"/>
<keyword evidence="9" id="KW-1133">Transmembrane helix</keyword>
<evidence type="ECO:0000256" key="11">
    <source>
        <dbReference type="PROSITE-ProRule" id="PRU00175"/>
    </source>
</evidence>
<dbReference type="GO" id="GO:0008270">
    <property type="term" value="F:zinc ion binding"/>
    <property type="evidence" value="ECO:0007669"/>
    <property type="project" value="UniProtKB-KW"/>
</dbReference>
<reference evidence="13" key="1">
    <citation type="submission" date="2021-01" db="EMBL/GenBank/DDBJ databases">
        <authorList>
            <consortium name="Genoscope - CEA"/>
            <person name="William W."/>
        </authorList>
    </citation>
    <scope>NUCLEOTIDE SEQUENCE</scope>
</reference>
<protein>
    <recommendedName>
        <fullName evidence="12">RING-type domain-containing protein</fullName>
    </recommendedName>
</protein>
<dbReference type="EMBL" id="CAJJDO010000029">
    <property type="protein sequence ID" value="CAD8157016.1"/>
    <property type="molecule type" value="Genomic_DNA"/>
</dbReference>
<evidence type="ECO:0000256" key="10">
    <source>
        <dbReference type="ARBA" id="ARBA00023136"/>
    </source>
</evidence>
<dbReference type="AlphaFoldDB" id="A0A8S1U2Y6"/>
<dbReference type="GO" id="GO:0016020">
    <property type="term" value="C:membrane"/>
    <property type="evidence" value="ECO:0007669"/>
    <property type="project" value="UniProtKB-SubCell"/>
</dbReference>
<dbReference type="PANTHER" id="PTHR45768">
    <property type="entry name" value="E3 UBIQUITIN-PROTEIN LIGASE RNF13-LIKE"/>
    <property type="match status" value="1"/>
</dbReference>
<evidence type="ECO:0000256" key="6">
    <source>
        <dbReference type="ARBA" id="ARBA00022771"/>
    </source>
</evidence>
<keyword evidence="3" id="KW-0808">Transferase</keyword>
<comment type="caution">
    <text evidence="13">The sequence shown here is derived from an EMBL/GenBank/DDBJ whole genome shotgun (WGS) entry which is preliminary data.</text>
</comment>
<keyword evidence="10" id="KW-0472">Membrane</keyword>
<dbReference type="InterPro" id="IPR001841">
    <property type="entry name" value="Znf_RING"/>
</dbReference>
<feature type="domain" description="RING-type" evidence="12">
    <location>
        <begin position="197"/>
        <end position="236"/>
    </location>
</feature>
<evidence type="ECO:0000313" key="14">
    <source>
        <dbReference type="Proteomes" id="UP000689195"/>
    </source>
</evidence>
<evidence type="ECO:0000313" key="13">
    <source>
        <dbReference type="EMBL" id="CAD8157016.1"/>
    </source>
</evidence>
<accession>A0A8S1U2Y6</accession>
<dbReference type="OrthoDB" id="312290at2759"/>
<dbReference type="GO" id="GO:0016740">
    <property type="term" value="F:transferase activity"/>
    <property type="evidence" value="ECO:0007669"/>
    <property type="project" value="UniProtKB-KW"/>
</dbReference>
<keyword evidence="6 11" id="KW-0863">Zinc-finger</keyword>
<evidence type="ECO:0000256" key="8">
    <source>
        <dbReference type="ARBA" id="ARBA00022833"/>
    </source>
</evidence>
<evidence type="ECO:0000256" key="9">
    <source>
        <dbReference type="ARBA" id="ARBA00022989"/>
    </source>
</evidence>
<evidence type="ECO:0000256" key="3">
    <source>
        <dbReference type="ARBA" id="ARBA00022679"/>
    </source>
</evidence>
<evidence type="ECO:0000256" key="1">
    <source>
        <dbReference type="ARBA" id="ARBA00004167"/>
    </source>
</evidence>
<keyword evidence="14" id="KW-1185">Reference proteome</keyword>
<evidence type="ECO:0000259" key="12">
    <source>
        <dbReference type="PROSITE" id="PS50089"/>
    </source>
</evidence>
<gene>
    <name evidence="13" type="ORF">PPENT_87.1.T0290296</name>
</gene>
<keyword evidence="5" id="KW-0479">Metal-binding</keyword>
<comment type="pathway">
    <text evidence="2">Protein modification; protein ubiquitination.</text>
</comment>
<dbReference type="SMART" id="SM00184">
    <property type="entry name" value="RING"/>
    <property type="match status" value="1"/>
</dbReference>
<keyword evidence="4" id="KW-0812">Transmembrane</keyword>
<comment type="subcellular location">
    <subcellularLocation>
        <location evidence="1">Membrane</location>
        <topology evidence="1">Single-pass membrane protein</topology>
    </subcellularLocation>
</comment>
<dbReference type="Proteomes" id="UP000689195">
    <property type="component" value="Unassembled WGS sequence"/>
</dbReference>
<sequence length="239" mass="28528">MKPNNYNDDDELYDTLFYPNQRNKRSHTLVTNPNNNNLQEQKLFVQQIKQIQKNFVRKLEIQKEPNNELNKVQNIQNQSNQHSFGFFQPYNNIQKITQKYQPPLNQMKFHNEIPPQPLHPRFKVQENLQFKKSQTLEICSVCFLPKDADHQCNDEYGFINCPYCSETIVRNFLDDHLVDCIPYIDHQFSNLDKKEECIICMEDLVKDKQTLKCSHSFHKSCIDCWIMKIQECPVCRKPI</sequence>
<evidence type="ECO:0000256" key="2">
    <source>
        <dbReference type="ARBA" id="ARBA00004906"/>
    </source>
</evidence>
<evidence type="ECO:0000256" key="5">
    <source>
        <dbReference type="ARBA" id="ARBA00022723"/>
    </source>
</evidence>
<dbReference type="PROSITE" id="PS50089">
    <property type="entry name" value="ZF_RING_2"/>
    <property type="match status" value="1"/>
</dbReference>
<keyword evidence="8" id="KW-0862">Zinc</keyword>
<name>A0A8S1U2Y6_9CILI</name>
<keyword evidence="7" id="KW-0833">Ubl conjugation pathway</keyword>